<feature type="transmembrane region" description="Helical" evidence="2">
    <location>
        <begin position="384"/>
        <end position="405"/>
    </location>
</feature>
<reference evidence="3 4" key="1">
    <citation type="journal article" date="2016" name="Front. Microbiol.">
        <title>Genomic Resource of Rice Seed Associated Bacteria.</title>
        <authorList>
            <person name="Midha S."/>
            <person name="Bansal K."/>
            <person name="Sharma S."/>
            <person name="Kumar N."/>
            <person name="Patil P.P."/>
            <person name="Chaudhry V."/>
            <person name="Patil P.B."/>
        </authorList>
    </citation>
    <scope>NUCLEOTIDE SEQUENCE [LARGE SCALE GENOMIC DNA]</scope>
    <source>
        <strain evidence="3 4">RSA13</strain>
    </source>
</reference>
<dbReference type="GO" id="GO:0015293">
    <property type="term" value="F:symporter activity"/>
    <property type="evidence" value="ECO:0007669"/>
    <property type="project" value="InterPro"/>
</dbReference>
<feature type="transmembrane region" description="Helical" evidence="2">
    <location>
        <begin position="152"/>
        <end position="174"/>
    </location>
</feature>
<dbReference type="EMBL" id="LDSI01000029">
    <property type="protein sequence ID" value="KTS94233.1"/>
    <property type="molecule type" value="Genomic_DNA"/>
</dbReference>
<feature type="transmembrane region" description="Helical" evidence="2">
    <location>
        <begin position="318"/>
        <end position="336"/>
    </location>
</feature>
<dbReference type="PANTHER" id="PTHR11328">
    <property type="entry name" value="MAJOR FACILITATOR SUPERFAMILY DOMAIN-CONTAINING PROTEIN"/>
    <property type="match status" value="1"/>
</dbReference>
<keyword evidence="2" id="KW-0812">Transmembrane</keyword>
<keyword evidence="2" id="KW-0472">Membrane</keyword>
<feature type="transmembrane region" description="Helical" evidence="2">
    <location>
        <begin position="89"/>
        <end position="106"/>
    </location>
</feature>
<feature type="transmembrane region" description="Helical" evidence="2">
    <location>
        <begin position="251"/>
        <end position="273"/>
    </location>
</feature>
<dbReference type="GO" id="GO:0005886">
    <property type="term" value="C:plasma membrane"/>
    <property type="evidence" value="ECO:0007669"/>
    <property type="project" value="TreeGrafter"/>
</dbReference>
<gene>
    <name evidence="3" type="ORF">RSA13_19495</name>
</gene>
<keyword evidence="2" id="KW-1133">Transmembrane helix</keyword>
<feature type="transmembrane region" description="Helical" evidence="2">
    <location>
        <begin position="27"/>
        <end position="48"/>
    </location>
</feature>
<dbReference type="CDD" id="cd17332">
    <property type="entry name" value="MFS_MelB_like"/>
    <property type="match status" value="1"/>
</dbReference>
<feature type="transmembrane region" description="Helical" evidence="2">
    <location>
        <begin position="112"/>
        <end position="132"/>
    </location>
</feature>
<proteinExistence type="inferred from homology"/>
<evidence type="ECO:0000256" key="2">
    <source>
        <dbReference type="SAM" id="Phobius"/>
    </source>
</evidence>
<dbReference type="InterPro" id="IPR039672">
    <property type="entry name" value="MFS_2"/>
</dbReference>
<evidence type="ECO:0000256" key="1">
    <source>
        <dbReference type="ARBA" id="ARBA00009617"/>
    </source>
</evidence>
<dbReference type="RefSeq" id="WP_058709181.1">
    <property type="nucleotide sequence ID" value="NZ_JASCYM010000015.1"/>
</dbReference>
<dbReference type="Gene3D" id="1.20.1250.20">
    <property type="entry name" value="MFS general substrate transporter like domains"/>
    <property type="match status" value="1"/>
</dbReference>
<feature type="transmembrane region" description="Helical" evidence="2">
    <location>
        <begin position="342"/>
        <end position="363"/>
    </location>
</feature>
<dbReference type="Pfam" id="PF13347">
    <property type="entry name" value="MFS_2"/>
    <property type="match status" value="1"/>
</dbReference>
<dbReference type="InterPro" id="IPR036259">
    <property type="entry name" value="MFS_trans_sf"/>
</dbReference>
<feature type="transmembrane region" description="Helical" evidence="2">
    <location>
        <begin position="180"/>
        <end position="203"/>
    </location>
</feature>
<dbReference type="SUPFAM" id="SSF103473">
    <property type="entry name" value="MFS general substrate transporter"/>
    <property type="match status" value="1"/>
</dbReference>
<dbReference type="PANTHER" id="PTHR11328:SF24">
    <property type="entry name" value="MAJOR FACILITATOR SUPERFAMILY (MFS) PROFILE DOMAIN-CONTAINING PROTEIN"/>
    <property type="match status" value="1"/>
</dbReference>
<feature type="transmembrane region" description="Helical" evidence="2">
    <location>
        <begin position="425"/>
        <end position="449"/>
    </location>
</feature>
<dbReference type="Proteomes" id="UP000072520">
    <property type="component" value="Unassembled WGS sequence"/>
</dbReference>
<protein>
    <submittedName>
        <fullName evidence="3">Major facilitator transporter</fullName>
    </submittedName>
</protein>
<name>A0AB34VCE1_9GAMM</name>
<comment type="similarity">
    <text evidence="1">Belongs to the sodium:galactoside symporter (TC 2.A.2) family.</text>
</comment>
<sequence length="516" mass="57657">MVKPTERRVGYGVATGYGITDLFGGGAFAVIGAWLLFFYTTYCGLSVLEAGSIFAIARVIDSVLSPIMGYITDNFGHTWAGRKFGRRRFFLLISSPLMLLYGALWVTDMSYWYYLGTYLTIELLSAMVLVPWETLSSEMTNRFSERTRLSGVRMMFSSLGSFLAVSVPGVIMTYTGKDNAITYTLTGVIFSVIYCVAVFITWYTTWEAKDIQDADEVQKPPAPARHFLSHVKHMFVDLASSFKIRAFRQHLLIYICSFTAMDVFLAVFTYFVIYGLKQDASLASLLLSNMMFMSIPGTFLFMLLLGRFSMTPSNALRLSYISIAVVLLFLYAVYLWQWHVPVLLFSAAFLFMGIARAGLYYIPWNIYSFIPDIDEMVTRQRREGIFAGVMVLTRKSSVAIAIFTIGVVLQESGFAKGNGAQPDSAITAIVLLMAGVTGALLAVSFWLTFQFKLTQRSHKLLIKEVARRKLGGSPKDCDAETREVIKALTGYAYDDVWGASKKEPLQDAAVKSELKG</sequence>
<evidence type="ECO:0000313" key="3">
    <source>
        <dbReference type="EMBL" id="KTS94233.1"/>
    </source>
</evidence>
<dbReference type="AlphaFoldDB" id="A0AB34VCE1"/>
<organism evidence="3 4">
    <name type="scientific">Pantoea stewartii</name>
    <dbReference type="NCBI Taxonomy" id="66269"/>
    <lineage>
        <taxon>Bacteria</taxon>
        <taxon>Pseudomonadati</taxon>
        <taxon>Pseudomonadota</taxon>
        <taxon>Gammaproteobacteria</taxon>
        <taxon>Enterobacterales</taxon>
        <taxon>Erwiniaceae</taxon>
        <taxon>Pantoea</taxon>
    </lineage>
</organism>
<comment type="caution">
    <text evidence="3">The sequence shown here is derived from an EMBL/GenBank/DDBJ whole genome shotgun (WGS) entry which is preliminary data.</text>
</comment>
<evidence type="ECO:0000313" key="4">
    <source>
        <dbReference type="Proteomes" id="UP000072520"/>
    </source>
</evidence>
<dbReference type="GO" id="GO:0008643">
    <property type="term" value="P:carbohydrate transport"/>
    <property type="evidence" value="ECO:0007669"/>
    <property type="project" value="InterPro"/>
</dbReference>
<feature type="transmembrane region" description="Helical" evidence="2">
    <location>
        <begin position="285"/>
        <end position="306"/>
    </location>
</feature>
<accession>A0AB34VCE1</accession>